<accession>A0A212KGV5</accession>
<evidence type="ECO:0000256" key="4">
    <source>
        <dbReference type="ARBA" id="ARBA00023163"/>
    </source>
</evidence>
<dbReference type="SUPFAM" id="SSF53850">
    <property type="entry name" value="Periplasmic binding protein-like II"/>
    <property type="match status" value="1"/>
</dbReference>
<feature type="domain" description="HTH lysR-type" evidence="5">
    <location>
        <begin position="1"/>
        <end position="58"/>
    </location>
</feature>
<keyword evidence="3" id="KW-0238">DNA-binding</keyword>
<dbReference type="SUPFAM" id="SSF46785">
    <property type="entry name" value="Winged helix' DNA-binding domain"/>
    <property type="match status" value="1"/>
</dbReference>
<dbReference type="GO" id="GO:0003677">
    <property type="term" value="F:DNA binding"/>
    <property type="evidence" value="ECO:0007669"/>
    <property type="project" value="UniProtKB-KW"/>
</dbReference>
<evidence type="ECO:0000256" key="3">
    <source>
        <dbReference type="ARBA" id="ARBA00023125"/>
    </source>
</evidence>
<dbReference type="InterPro" id="IPR005119">
    <property type="entry name" value="LysR_subst-bd"/>
</dbReference>
<dbReference type="InterPro" id="IPR036388">
    <property type="entry name" value="WH-like_DNA-bd_sf"/>
</dbReference>
<reference evidence="6" key="1">
    <citation type="submission" date="2016-04" db="EMBL/GenBank/DDBJ databases">
        <authorList>
            <person name="Evans L.H."/>
            <person name="Alamgir A."/>
            <person name="Owens N."/>
            <person name="Weber N.D."/>
            <person name="Virtaneva K."/>
            <person name="Barbian K."/>
            <person name="Babar A."/>
            <person name="Rosenke K."/>
        </authorList>
    </citation>
    <scope>NUCLEOTIDE SEQUENCE</scope>
    <source>
        <strain evidence="6">86</strain>
    </source>
</reference>
<evidence type="ECO:0000313" key="6">
    <source>
        <dbReference type="EMBL" id="SBW10933.1"/>
    </source>
</evidence>
<dbReference type="Pfam" id="PF00126">
    <property type="entry name" value="HTH_1"/>
    <property type="match status" value="1"/>
</dbReference>
<dbReference type="CDD" id="cd08414">
    <property type="entry name" value="PBP2_LTTR_aromatics_like"/>
    <property type="match status" value="1"/>
</dbReference>
<keyword evidence="2" id="KW-0805">Transcription regulation</keyword>
<protein>
    <submittedName>
        <fullName evidence="6">LysR family transcriptional regulatory protein</fullName>
    </submittedName>
</protein>
<dbReference type="FunFam" id="1.10.10.10:FF:000001">
    <property type="entry name" value="LysR family transcriptional regulator"/>
    <property type="match status" value="1"/>
</dbReference>
<dbReference type="PRINTS" id="PR00039">
    <property type="entry name" value="HTHLYSR"/>
</dbReference>
<proteinExistence type="inferred from homology"/>
<dbReference type="InterPro" id="IPR000847">
    <property type="entry name" value="LysR_HTH_N"/>
</dbReference>
<dbReference type="EMBL" id="FLUO01000002">
    <property type="protein sequence ID" value="SBW10933.1"/>
    <property type="molecule type" value="Genomic_DNA"/>
</dbReference>
<keyword evidence="4" id="KW-0804">Transcription</keyword>
<dbReference type="PANTHER" id="PTHR30346:SF0">
    <property type="entry name" value="HCA OPERON TRANSCRIPTIONAL ACTIVATOR HCAR"/>
    <property type="match status" value="1"/>
</dbReference>
<evidence type="ECO:0000259" key="5">
    <source>
        <dbReference type="PROSITE" id="PS50931"/>
    </source>
</evidence>
<evidence type="ECO:0000256" key="1">
    <source>
        <dbReference type="ARBA" id="ARBA00009437"/>
    </source>
</evidence>
<organism evidence="6">
    <name type="scientific">uncultured Alphaproteobacteria bacterium</name>
    <dbReference type="NCBI Taxonomy" id="91750"/>
    <lineage>
        <taxon>Bacteria</taxon>
        <taxon>Pseudomonadati</taxon>
        <taxon>Pseudomonadota</taxon>
        <taxon>Alphaproteobacteria</taxon>
        <taxon>environmental samples</taxon>
    </lineage>
</organism>
<dbReference type="Gene3D" id="1.10.10.10">
    <property type="entry name" value="Winged helix-like DNA-binding domain superfamily/Winged helix DNA-binding domain"/>
    <property type="match status" value="1"/>
</dbReference>
<dbReference type="Pfam" id="PF03466">
    <property type="entry name" value="LysR_substrate"/>
    <property type="match status" value="1"/>
</dbReference>
<dbReference type="PROSITE" id="PS50931">
    <property type="entry name" value="HTH_LYSR"/>
    <property type="match status" value="1"/>
</dbReference>
<dbReference type="PANTHER" id="PTHR30346">
    <property type="entry name" value="TRANSCRIPTIONAL DUAL REGULATOR HCAR-RELATED"/>
    <property type="match status" value="1"/>
</dbReference>
<sequence>MELRQLRIFVAVAEELHFRRAAERIGMAQAALSAQVRALEDELGFPLLFRTTRHVSLTQAGSVFLNEARAVLERADAAVETARAAAAGGLSRLRIGGIDAALVWFLPPVLARFRARFPGVHAPLTEVTASVEQGLELLRHRVDVGFFRAPAADDAIAWEPLLAERVVAAMPAGHPLAARSAIGVSDLAAESLIGYPRHARPVLHAMLWDAFRAAGLRPRVGFEAVEKATLLRLVAQGLGIGLVPQWVTLAPAPGVVFRPFADAAAPMRLGVGWRRAEDGETLRTFLALVREHARTTQAVLDAQAF</sequence>
<comment type="similarity">
    <text evidence="1">Belongs to the LysR transcriptional regulatory family.</text>
</comment>
<name>A0A212KGV5_9PROT</name>
<dbReference type="GO" id="GO:0003700">
    <property type="term" value="F:DNA-binding transcription factor activity"/>
    <property type="evidence" value="ECO:0007669"/>
    <property type="project" value="InterPro"/>
</dbReference>
<dbReference type="InterPro" id="IPR036390">
    <property type="entry name" value="WH_DNA-bd_sf"/>
</dbReference>
<gene>
    <name evidence="6" type="ORF">KL86APRO_20025</name>
</gene>
<dbReference type="GO" id="GO:0032993">
    <property type="term" value="C:protein-DNA complex"/>
    <property type="evidence" value="ECO:0007669"/>
    <property type="project" value="TreeGrafter"/>
</dbReference>
<dbReference type="Gene3D" id="3.40.190.10">
    <property type="entry name" value="Periplasmic binding protein-like II"/>
    <property type="match status" value="2"/>
</dbReference>
<evidence type="ECO:0000256" key="2">
    <source>
        <dbReference type="ARBA" id="ARBA00023015"/>
    </source>
</evidence>
<dbReference type="AlphaFoldDB" id="A0A212KGV5"/>